<keyword evidence="3" id="KW-1185">Reference proteome</keyword>
<feature type="compositionally biased region" description="Low complexity" evidence="1">
    <location>
        <begin position="250"/>
        <end position="266"/>
    </location>
</feature>
<proteinExistence type="predicted"/>
<protein>
    <submittedName>
        <fullName evidence="2">Uncharacterized protein</fullName>
    </submittedName>
</protein>
<feature type="compositionally biased region" description="Polar residues" evidence="1">
    <location>
        <begin position="282"/>
        <end position="300"/>
    </location>
</feature>
<sequence>MVKPESLVIASHPYNKLIRSQALCTPPITLWSWPCLKSVKLCYVGYSDCEVIAHVLMGIEMELEYDKYCRVDGSLKTVLPSSRPHSEVDNRRSIKGKLSPPNVLLGLEEKFVDINFGCYRDTSRQIIPYPVLEGNDVVDRDSLCQSSTEIRKLKKIEAVEGRRKIDSMFSSDEDSSPTEWKRSSMMLLNQELITDSREDRSAENVEIEKVKDPKFRCNPNVGPISDGNSFRKRDGALISQESLSAKLALPHSPSQSESDSSGPSSPKARFRSFRKMLEPNIRGNSTLRKSPPNNFSNTSQLGSQFVKKDLSTSAVPSSPACLNGRLKLENKHGVPLFEFSLKSPKDIFVARTWKTDNGLNRVYTFHSFQNRRKSSASSGWGLKDSKNASSMVGQMQESSYLCTELKDTAGAFNKSLATEFVLYDIAHARKSVVAHEKPKKSSNSGKSPPGPWEPADLHPWLEIAAIIVQVPFRTGESLMYKGRVAKSDQQHPNLFDLSAVNVVTPCGNHGLPSTGSRGPSPLLDRWRSGGGCDCGGWDNGCPLTVFGNPRIHSADDHRFMDNQPPLELFVQVSEPCFLDRTAICREINSGLVALSVSRGFPGSGSKENSPALRMRVTEQGWYSVDFHAQLSPLQAFSVCVAMLHRTKASIVVGPQRDNLLSKCKSPTVFTGEEVTNLLEAVQEDGKRKVSKKIEEIQPSVKLNPPFSPIARV</sequence>
<gene>
    <name evidence="2" type="ORF">RHSIM_Rhsim07G0090900</name>
</gene>
<evidence type="ECO:0000313" key="3">
    <source>
        <dbReference type="Proteomes" id="UP000626092"/>
    </source>
</evidence>
<reference evidence="2" key="1">
    <citation type="submission" date="2019-11" db="EMBL/GenBank/DDBJ databases">
        <authorList>
            <person name="Liu Y."/>
            <person name="Hou J."/>
            <person name="Li T.-Q."/>
            <person name="Guan C.-H."/>
            <person name="Wu X."/>
            <person name="Wu H.-Z."/>
            <person name="Ling F."/>
            <person name="Zhang R."/>
            <person name="Shi X.-G."/>
            <person name="Ren J.-P."/>
            <person name="Chen E.-F."/>
            <person name="Sun J.-M."/>
        </authorList>
    </citation>
    <scope>NUCLEOTIDE SEQUENCE</scope>
    <source>
        <strain evidence="2">Adult_tree_wgs_1</strain>
        <tissue evidence="2">Leaves</tissue>
    </source>
</reference>
<comment type="caution">
    <text evidence="2">The sequence shown here is derived from an EMBL/GenBank/DDBJ whole genome shotgun (WGS) entry which is preliminary data.</text>
</comment>
<evidence type="ECO:0000256" key="1">
    <source>
        <dbReference type="SAM" id="MobiDB-lite"/>
    </source>
</evidence>
<feature type="region of interest" description="Disordered" evidence="1">
    <location>
        <begin position="434"/>
        <end position="453"/>
    </location>
</feature>
<dbReference type="Pfam" id="PF12043">
    <property type="entry name" value="DUF3527"/>
    <property type="match status" value="2"/>
</dbReference>
<organism evidence="2 3">
    <name type="scientific">Rhododendron simsii</name>
    <name type="common">Sims's rhododendron</name>
    <dbReference type="NCBI Taxonomy" id="118357"/>
    <lineage>
        <taxon>Eukaryota</taxon>
        <taxon>Viridiplantae</taxon>
        <taxon>Streptophyta</taxon>
        <taxon>Embryophyta</taxon>
        <taxon>Tracheophyta</taxon>
        <taxon>Spermatophyta</taxon>
        <taxon>Magnoliopsida</taxon>
        <taxon>eudicotyledons</taxon>
        <taxon>Gunneridae</taxon>
        <taxon>Pentapetalae</taxon>
        <taxon>asterids</taxon>
        <taxon>Ericales</taxon>
        <taxon>Ericaceae</taxon>
        <taxon>Ericoideae</taxon>
        <taxon>Rhodoreae</taxon>
        <taxon>Rhododendron</taxon>
    </lineage>
</organism>
<name>A0A834GPC4_RHOSS</name>
<dbReference type="AlphaFoldDB" id="A0A834GPC4"/>
<accession>A0A834GPC4</accession>
<dbReference type="InterPro" id="IPR021916">
    <property type="entry name" value="DUF3527"/>
</dbReference>
<dbReference type="PANTHER" id="PTHR31390:SF0">
    <property type="entry name" value="DOMAIN PROTEIN, PUTATIVE (DUF3527)-RELATED"/>
    <property type="match status" value="1"/>
</dbReference>
<dbReference type="OrthoDB" id="1939710at2759"/>
<feature type="region of interest" description="Disordered" evidence="1">
    <location>
        <begin position="280"/>
        <end position="300"/>
    </location>
</feature>
<evidence type="ECO:0000313" key="2">
    <source>
        <dbReference type="EMBL" id="KAF7139394.1"/>
    </source>
</evidence>
<dbReference type="EMBL" id="WJXA01000007">
    <property type="protein sequence ID" value="KAF7139394.1"/>
    <property type="molecule type" value="Genomic_DNA"/>
</dbReference>
<feature type="region of interest" description="Disordered" evidence="1">
    <location>
        <begin position="246"/>
        <end position="268"/>
    </location>
</feature>
<dbReference type="PANTHER" id="PTHR31390">
    <property type="entry name" value="EXPRESSED PROTEIN"/>
    <property type="match status" value="1"/>
</dbReference>
<dbReference type="Proteomes" id="UP000626092">
    <property type="component" value="Unassembled WGS sequence"/>
</dbReference>